<accession>E7R036</accession>
<name>E7R036_HALPU</name>
<evidence type="ECO:0000313" key="2">
    <source>
        <dbReference type="Proteomes" id="UP000003751"/>
    </source>
</evidence>
<reference evidence="1 2" key="1">
    <citation type="journal article" date="2014" name="ISME J.">
        <title>Trehalose/2-sulfotrehalose biosynthesis and glycine-betaine uptake are widely spread mechanisms for osmoadaptation in the Halobacteriales.</title>
        <authorList>
            <person name="Youssef N.H."/>
            <person name="Savage-Ashlock K.N."/>
            <person name="McCully A.L."/>
            <person name="Luedtke B."/>
            <person name="Shaw E.I."/>
            <person name="Hoff W.D."/>
            <person name="Elshahed M.S."/>
        </authorList>
    </citation>
    <scope>NUCLEOTIDE SEQUENCE [LARGE SCALE GENOMIC DNA]</scope>
    <source>
        <strain evidence="1 2">DX253</strain>
    </source>
</reference>
<comment type="caution">
    <text evidence="1">The sequence shown here is derived from an EMBL/GenBank/DDBJ whole genome shotgun (WGS) entry which is preliminary data.</text>
</comment>
<protein>
    <submittedName>
        <fullName evidence="1">Uncharacterized protein</fullName>
    </submittedName>
</protein>
<dbReference type="EMBL" id="AEMG01000030">
    <property type="protein sequence ID" value="EFW89930.1"/>
    <property type="molecule type" value="Genomic_DNA"/>
</dbReference>
<proteinExistence type="predicted"/>
<dbReference type="AlphaFoldDB" id="E7R036"/>
<organism evidence="1 2">
    <name type="scientific">Haladaptatus paucihalophilus DX253</name>
    <dbReference type="NCBI Taxonomy" id="797209"/>
    <lineage>
        <taxon>Archaea</taxon>
        <taxon>Methanobacteriati</taxon>
        <taxon>Methanobacteriota</taxon>
        <taxon>Stenosarchaea group</taxon>
        <taxon>Halobacteria</taxon>
        <taxon>Halobacteriales</taxon>
        <taxon>Haladaptataceae</taxon>
        <taxon>Haladaptatus</taxon>
    </lineage>
</organism>
<dbReference type="PATRIC" id="fig|797209.4.peg.4352"/>
<gene>
    <name evidence="1" type="ORF">ZOD2009_22152</name>
</gene>
<dbReference type="Proteomes" id="UP000003751">
    <property type="component" value="Unassembled WGS sequence"/>
</dbReference>
<sequence length="45" mass="5181">MFCDIDRSKSRDGVAMDTVQSRIILDGDGNFKEYQFPTRNRARVA</sequence>
<evidence type="ECO:0000313" key="1">
    <source>
        <dbReference type="EMBL" id="EFW89930.1"/>
    </source>
</evidence>